<keyword evidence="2" id="KW-1185">Reference proteome</keyword>
<proteinExistence type="predicted"/>
<dbReference type="RefSeq" id="WP_213353380.1">
    <property type="nucleotide sequence ID" value="NZ_JAHBGB010000033.1"/>
</dbReference>
<sequence>MNQSLRFPRAIGIILPSSNRVVERVARSILGERPDLDACFTRVPYAGHPPDGYDMPAFHRAADMLAETRPDVILWNATRGALIGFEPDRRLAAFVEKETGIPCTTTALATVDHLRRRNLRRIGLLAQGADREGARLKQTFGAEGIDIVAGHCLGIGDNFEAAGITPEEIHAHARRLASVADLDAVLIWSTNLAGHALTRLALNETRIPVLDSTTIGFEGALDYMTGSCRPLAPA</sequence>
<dbReference type="EMBL" id="JBHUHD010000001">
    <property type="protein sequence ID" value="MFD2139931.1"/>
    <property type="molecule type" value="Genomic_DNA"/>
</dbReference>
<gene>
    <name evidence="1" type="ORF">ACFSNC_05950</name>
</gene>
<dbReference type="InterPro" id="IPR026286">
    <property type="entry name" value="MaiA/AMDase"/>
</dbReference>
<dbReference type="Pfam" id="PF17645">
    <property type="entry name" value="Amdase"/>
    <property type="match status" value="1"/>
</dbReference>
<evidence type="ECO:0008006" key="3">
    <source>
        <dbReference type="Google" id="ProtNLM"/>
    </source>
</evidence>
<accession>A0ABW4YUE4</accession>
<dbReference type="PANTHER" id="PTHR40267:SF1">
    <property type="entry name" value="BLR3294 PROTEIN"/>
    <property type="match status" value="1"/>
</dbReference>
<dbReference type="Gene3D" id="3.40.50.12500">
    <property type="match status" value="1"/>
</dbReference>
<evidence type="ECO:0000313" key="1">
    <source>
        <dbReference type="EMBL" id="MFD2139931.1"/>
    </source>
</evidence>
<protein>
    <recommendedName>
        <fullName evidence="3">Maleate isomerase</fullName>
    </recommendedName>
</protein>
<evidence type="ECO:0000313" key="2">
    <source>
        <dbReference type="Proteomes" id="UP001597299"/>
    </source>
</evidence>
<dbReference type="Proteomes" id="UP001597299">
    <property type="component" value="Unassembled WGS sequence"/>
</dbReference>
<reference evidence="2" key="1">
    <citation type="journal article" date="2019" name="Int. J. Syst. Evol. Microbiol.">
        <title>The Global Catalogue of Microorganisms (GCM) 10K type strain sequencing project: providing services to taxonomists for standard genome sequencing and annotation.</title>
        <authorList>
            <consortium name="The Broad Institute Genomics Platform"/>
            <consortium name="The Broad Institute Genome Sequencing Center for Infectious Disease"/>
            <person name="Wu L."/>
            <person name="Ma J."/>
        </authorList>
    </citation>
    <scope>NUCLEOTIDE SEQUENCE [LARGE SCALE GENOMIC DNA]</scope>
    <source>
        <strain evidence="2">CCM 7435</strain>
    </source>
</reference>
<dbReference type="InterPro" id="IPR053714">
    <property type="entry name" value="Iso_Racemase_Enz_sf"/>
</dbReference>
<name>A0ABW4YUE4_9HYPH</name>
<organism evidence="1 2">
    <name type="scientific">Ancylobacter oerskovii</name>
    <dbReference type="NCBI Taxonomy" id="459519"/>
    <lineage>
        <taxon>Bacteria</taxon>
        <taxon>Pseudomonadati</taxon>
        <taxon>Pseudomonadota</taxon>
        <taxon>Alphaproteobacteria</taxon>
        <taxon>Hyphomicrobiales</taxon>
        <taxon>Xanthobacteraceae</taxon>
        <taxon>Ancylobacter</taxon>
    </lineage>
</organism>
<comment type="caution">
    <text evidence="1">The sequence shown here is derived from an EMBL/GenBank/DDBJ whole genome shotgun (WGS) entry which is preliminary data.</text>
</comment>
<dbReference type="PANTHER" id="PTHR40267">
    <property type="entry name" value="BLR3294 PROTEIN"/>
    <property type="match status" value="1"/>
</dbReference>